<dbReference type="Proteomes" id="UP000693970">
    <property type="component" value="Unassembled WGS sequence"/>
</dbReference>
<dbReference type="EMBL" id="JAGRRH010000002">
    <property type="protein sequence ID" value="KAG7373023.1"/>
    <property type="molecule type" value="Genomic_DNA"/>
</dbReference>
<reference evidence="2" key="1">
    <citation type="journal article" date="2021" name="Sci. Rep.">
        <title>Diploid genomic architecture of Nitzschia inconspicua, an elite biomass production diatom.</title>
        <authorList>
            <person name="Oliver A."/>
            <person name="Podell S."/>
            <person name="Pinowska A."/>
            <person name="Traller J.C."/>
            <person name="Smith S.R."/>
            <person name="McClure R."/>
            <person name="Beliaev A."/>
            <person name="Bohutskyi P."/>
            <person name="Hill E.A."/>
            <person name="Rabines A."/>
            <person name="Zheng H."/>
            <person name="Allen L.Z."/>
            <person name="Kuo A."/>
            <person name="Grigoriev I.V."/>
            <person name="Allen A.E."/>
            <person name="Hazlebeck D."/>
            <person name="Allen E.E."/>
        </authorList>
    </citation>
    <scope>NUCLEOTIDE SEQUENCE</scope>
    <source>
        <strain evidence="2">Hildebrandi</strain>
    </source>
</reference>
<reference evidence="2" key="2">
    <citation type="submission" date="2021-04" db="EMBL/GenBank/DDBJ databases">
        <authorList>
            <person name="Podell S."/>
        </authorList>
    </citation>
    <scope>NUCLEOTIDE SEQUENCE</scope>
    <source>
        <strain evidence="2">Hildebrandi</strain>
    </source>
</reference>
<proteinExistence type="predicted"/>
<sequence length="133" mass="14948">MASEPMILTGRITNPVPKIERPRDGSLTRPYISKKKMAINNAPIVPMPINPNRLRNLDHFFGSFAGHQKEAATTVKQVNSFNKSTSSDQFTPRDSQIMNDIANPAIIREAVEETMKLLEMPDSSDFPKFFGKE</sequence>
<evidence type="ECO:0000256" key="1">
    <source>
        <dbReference type="SAM" id="MobiDB-lite"/>
    </source>
</evidence>
<keyword evidence="3" id="KW-1185">Reference proteome</keyword>
<evidence type="ECO:0000313" key="2">
    <source>
        <dbReference type="EMBL" id="KAG7373023.1"/>
    </source>
</evidence>
<dbReference type="AlphaFoldDB" id="A0A9K3M3F4"/>
<comment type="caution">
    <text evidence="2">The sequence shown here is derived from an EMBL/GenBank/DDBJ whole genome shotgun (WGS) entry which is preliminary data.</text>
</comment>
<organism evidence="2 3">
    <name type="scientific">Nitzschia inconspicua</name>
    <dbReference type="NCBI Taxonomy" id="303405"/>
    <lineage>
        <taxon>Eukaryota</taxon>
        <taxon>Sar</taxon>
        <taxon>Stramenopiles</taxon>
        <taxon>Ochrophyta</taxon>
        <taxon>Bacillariophyta</taxon>
        <taxon>Bacillariophyceae</taxon>
        <taxon>Bacillariophycidae</taxon>
        <taxon>Bacillariales</taxon>
        <taxon>Bacillariaceae</taxon>
        <taxon>Nitzschia</taxon>
    </lineage>
</organism>
<feature type="region of interest" description="Disordered" evidence="1">
    <location>
        <begin position="1"/>
        <end position="26"/>
    </location>
</feature>
<protein>
    <submittedName>
        <fullName evidence="2">Uncharacterized protein</fullName>
    </submittedName>
</protein>
<accession>A0A9K3M3F4</accession>
<gene>
    <name evidence="2" type="ORF">IV203_033747</name>
</gene>
<name>A0A9K3M3F4_9STRA</name>
<evidence type="ECO:0000313" key="3">
    <source>
        <dbReference type="Proteomes" id="UP000693970"/>
    </source>
</evidence>